<protein>
    <submittedName>
        <fullName evidence="1">Uncharacterized protein</fullName>
    </submittedName>
</protein>
<accession>A0A0A8Z5C0</accession>
<reference evidence="1" key="1">
    <citation type="submission" date="2014-09" db="EMBL/GenBank/DDBJ databases">
        <authorList>
            <person name="Magalhaes I.L.F."/>
            <person name="Oliveira U."/>
            <person name="Santos F.R."/>
            <person name="Vidigal T.H.D.A."/>
            <person name="Brescovit A.D."/>
            <person name="Santos A.J."/>
        </authorList>
    </citation>
    <scope>NUCLEOTIDE SEQUENCE</scope>
    <source>
        <tissue evidence="1">Shoot tissue taken approximately 20 cm above the soil surface</tissue>
    </source>
</reference>
<dbReference type="EMBL" id="GBRH01263899">
    <property type="protein sequence ID" value="JAD33996.1"/>
    <property type="molecule type" value="Transcribed_RNA"/>
</dbReference>
<reference evidence="1" key="2">
    <citation type="journal article" date="2015" name="Data Brief">
        <title>Shoot transcriptome of the giant reed, Arundo donax.</title>
        <authorList>
            <person name="Barrero R.A."/>
            <person name="Guerrero F.D."/>
            <person name="Moolhuijzen P."/>
            <person name="Goolsby J.A."/>
            <person name="Tidwell J."/>
            <person name="Bellgard S.E."/>
            <person name="Bellgard M.I."/>
        </authorList>
    </citation>
    <scope>NUCLEOTIDE SEQUENCE</scope>
    <source>
        <tissue evidence="1">Shoot tissue taken approximately 20 cm above the soil surface</tissue>
    </source>
</reference>
<evidence type="ECO:0000313" key="1">
    <source>
        <dbReference type="EMBL" id="JAD33996.1"/>
    </source>
</evidence>
<dbReference type="AlphaFoldDB" id="A0A0A8Z5C0"/>
<sequence length="35" mass="3885">MQVSAASTTGICSSPVRGLRCKVNSWLVHRIERQL</sequence>
<organism evidence="1">
    <name type="scientific">Arundo donax</name>
    <name type="common">Giant reed</name>
    <name type="synonym">Donax arundinaceus</name>
    <dbReference type="NCBI Taxonomy" id="35708"/>
    <lineage>
        <taxon>Eukaryota</taxon>
        <taxon>Viridiplantae</taxon>
        <taxon>Streptophyta</taxon>
        <taxon>Embryophyta</taxon>
        <taxon>Tracheophyta</taxon>
        <taxon>Spermatophyta</taxon>
        <taxon>Magnoliopsida</taxon>
        <taxon>Liliopsida</taxon>
        <taxon>Poales</taxon>
        <taxon>Poaceae</taxon>
        <taxon>PACMAD clade</taxon>
        <taxon>Arundinoideae</taxon>
        <taxon>Arundineae</taxon>
        <taxon>Arundo</taxon>
    </lineage>
</organism>
<proteinExistence type="predicted"/>
<name>A0A0A8Z5C0_ARUDO</name>